<dbReference type="PANTHER" id="PTHR21043:SF0">
    <property type="entry name" value="MITOCHONDRIAL ASSEMBLY OF RIBOSOMAL LARGE SUBUNIT PROTEIN 1"/>
    <property type="match status" value="1"/>
</dbReference>
<comment type="similarity">
    <text evidence="1 2">Belongs to the Iojap/RsfS family.</text>
</comment>
<dbReference type="RefSeq" id="WP_246388021.1">
    <property type="nucleotide sequence ID" value="NZ_JACHGO010000003.1"/>
</dbReference>
<gene>
    <name evidence="2" type="primary">rsfS</name>
    <name evidence="3" type="ORF">HNQ38_001299</name>
</gene>
<dbReference type="InterPro" id="IPR043519">
    <property type="entry name" value="NT_sf"/>
</dbReference>
<dbReference type="GO" id="GO:0005737">
    <property type="term" value="C:cytoplasm"/>
    <property type="evidence" value="ECO:0007669"/>
    <property type="project" value="UniProtKB-SubCell"/>
</dbReference>
<accession>A0A7W8FFT3</accession>
<keyword evidence="2" id="KW-0810">Translation regulation</keyword>
<keyword evidence="4" id="KW-1185">Reference proteome</keyword>
<dbReference type="Pfam" id="PF02410">
    <property type="entry name" value="RsfS"/>
    <property type="match status" value="1"/>
</dbReference>
<protein>
    <recommendedName>
        <fullName evidence="2">Ribosomal silencing factor RsfS</fullName>
    </recommendedName>
</protein>
<dbReference type="Gene3D" id="3.30.460.10">
    <property type="entry name" value="Beta Polymerase, domain 2"/>
    <property type="match status" value="1"/>
</dbReference>
<comment type="caution">
    <text evidence="3">The sequence shown here is derived from an EMBL/GenBank/DDBJ whole genome shotgun (WGS) entry which is preliminary data.</text>
</comment>
<dbReference type="EMBL" id="JACHGO010000003">
    <property type="protein sequence ID" value="MBB5143211.1"/>
    <property type="molecule type" value="Genomic_DNA"/>
</dbReference>
<comment type="subunit">
    <text evidence="2">Interacts with ribosomal protein uL14 (rplN).</text>
</comment>
<comment type="subcellular location">
    <subcellularLocation>
        <location evidence="2">Cytoplasm</location>
    </subcellularLocation>
</comment>
<dbReference type="HAMAP" id="MF_01477">
    <property type="entry name" value="Iojap_RsfS"/>
    <property type="match status" value="1"/>
</dbReference>
<dbReference type="GO" id="GO:0042256">
    <property type="term" value="P:cytosolic ribosome assembly"/>
    <property type="evidence" value="ECO:0007669"/>
    <property type="project" value="UniProtKB-UniRule"/>
</dbReference>
<dbReference type="GO" id="GO:0090071">
    <property type="term" value="P:negative regulation of ribosome biogenesis"/>
    <property type="evidence" value="ECO:0007669"/>
    <property type="project" value="UniProtKB-UniRule"/>
</dbReference>
<evidence type="ECO:0000313" key="3">
    <source>
        <dbReference type="EMBL" id="MBB5143211.1"/>
    </source>
</evidence>
<evidence type="ECO:0000256" key="2">
    <source>
        <dbReference type="HAMAP-Rule" id="MF_01477"/>
    </source>
</evidence>
<dbReference type="GO" id="GO:0043023">
    <property type="term" value="F:ribosomal large subunit binding"/>
    <property type="evidence" value="ECO:0007669"/>
    <property type="project" value="TreeGrafter"/>
</dbReference>
<dbReference type="GO" id="GO:0017148">
    <property type="term" value="P:negative regulation of translation"/>
    <property type="evidence" value="ECO:0007669"/>
    <property type="project" value="UniProtKB-UniRule"/>
</dbReference>
<evidence type="ECO:0000313" key="4">
    <source>
        <dbReference type="Proteomes" id="UP000539075"/>
    </source>
</evidence>
<dbReference type="InterPro" id="IPR004394">
    <property type="entry name" value="Iojap/RsfS/C7orf30"/>
</dbReference>
<dbReference type="Proteomes" id="UP000539075">
    <property type="component" value="Unassembled WGS sequence"/>
</dbReference>
<evidence type="ECO:0000256" key="1">
    <source>
        <dbReference type="ARBA" id="ARBA00010574"/>
    </source>
</evidence>
<dbReference type="SUPFAM" id="SSF81301">
    <property type="entry name" value="Nucleotidyltransferase"/>
    <property type="match status" value="1"/>
</dbReference>
<keyword evidence="2" id="KW-0678">Repressor</keyword>
<name>A0A7W8FFT3_9BACT</name>
<keyword evidence="2" id="KW-0963">Cytoplasm</keyword>
<organism evidence="3 4">
    <name type="scientific">Desulfovibrio intestinalis</name>
    <dbReference type="NCBI Taxonomy" id="58621"/>
    <lineage>
        <taxon>Bacteria</taxon>
        <taxon>Pseudomonadati</taxon>
        <taxon>Thermodesulfobacteriota</taxon>
        <taxon>Desulfovibrionia</taxon>
        <taxon>Desulfovibrionales</taxon>
        <taxon>Desulfovibrionaceae</taxon>
        <taxon>Desulfovibrio</taxon>
    </lineage>
</organism>
<proteinExistence type="inferred from homology"/>
<comment type="function">
    <text evidence="2">Functions as a ribosomal silencing factor. Interacts with ribosomal protein uL14 (rplN), blocking formation of intersubunit bridge B8. Prevents association of the 30S and 50S ribosomal subunits and the formation of functional ribosomes, thus repressing translation.</text>
</comment>
<sequence length="161" mass="17745">MELQLREAIALDAALRYVLAMENNHPNTTPGGRAPKQFSDVPASRKAADVAQWLEEHKALRVVCLDLEEQGGFADALIIASAGSVRHAQSLADGVSLMCREKNYEFLRTEGYATGQWILVDMNDIIVNIFQEPVRDLYALEALWGHGSGYAKTAGQEDRGE</sequence>
<dbReference type="AlphaFoldDB" id="A0A7W8FFT3"/>
<dbReference type="PANTHER" id="PTHR21043">
    <property type="entry name" value="IOJAP SUPERFAMILY ORTHOLOG"/>
    <property type="match status" value="1"/>
</dbReference>
<reference evidence="3 4" key="1">
    <citation type="submission" date="2020-08" db="EMBL/GenBank/DDBJ databases">
        <title>Genomic Encyclopedia of Type Strains, Phase IV (KMG-IV): sequencing the most valuable type-strain genomes for metagenomic binning, comparative biology and taxonomic classification.</title>
        <authorList>
            <person name="Goeker M."/>
        </authorList>
    </citation>
    <scope>NUCLEOTIDE SEQUENCE [LARGE SCALE GENOMIC DNA]</scope>
    <source>
        <strain evidence="3 4">DSM 11275</strain>
    </source>
</reference>
<dbReference type="NCBIfam" id="TIGR00090">
    <property type="entry name" value="rsfS_iojap_ybeB"/>
    <property type="match status" value="1"/>
</dbReference>